<accession>A0A5N6T7Q7</accession>
<reference evidence="1 2" key="1">
    <citation type="submission" date="2019-04" db="EMBL/GenBank/DDBJ databases">
        <title>Friends and foes A comparative genomics study of 23 Aspergillus species from section Flavi.</title>
        <authorList>
            <consortium name="DOE Joint Genome Institute"/>
            <person name="Kjaerbolling I."/>
            <person name="Vesth T."/>
            <person name="Frisvad J.C."/>
            <person name="Nybo J.L."/>
            <person name="Theobald S."/>
            <person name="Kildgaard S."/>
            <person name="Isbrandt T."/>
            <person name="Kuo A."/>
            <person name="Sato A."/>
            <person name="Lyhne E.K."/>
            <person name="Kogle M.E."/>
            <person name="Wiebenga A."/>
            <person name="Kun R.S."/>
            <person name="Lubbers R.J."/>
            <person name="Makela M.R."/>
            <person name="Barry K."/>
            <person name="Chovatia M."/>
            <person name="Clum A."/>
            <person name="Daum C."/>
            <person name="Haridas S."/>
            <person name="He G."/>
            <person name="LaButti K."/>
            <person name="Lipzen A."/>
            <person name="Mondo S."/>
            <person name="Riley R."/>
            <person name="Salamov A."/>
            <person name="Simmons B.A."/>
            <person name="Magnuson J.K."/>
            <person name="Henrissat B."/>
            <person name="Mortensen U.H."/>
            <person name="Larsen T.O."/>
            <person name="Devries R.P."/>
            <person name="Grigoriev I.V."/>
            <person name="Machida M."/>
            <person name="Baker S.E."/>
            <person name="Andersen M.R."/>
        </authorList>
    </citation>
    <scope>NUCLEOTIDE SEQUENCE [LARGE SCALE GENOMIC DNA]</scope>
    <source>
        <strain evidence="1 2">CBS 117625</strain>
    </source>
</reference>
<proteinExistence type="predicted"/>
<dbReference type="GeneID" id="43642916"/>
<name>A0A5N6T7Q7_ASPPS</name>
<sequence length="254" mass="29945">MVTLLTKSTDTSPPTDRYHTCPHPHHFPYSEVNLPPILFRMDSPIRQDLPDLSPLRENGQVVRDHEGKEIWDFPFLPRYVTNNPPGWLLEYWMRTDPRLTYRDIRVRMTAPLHLRPNENALNMRRERDARRPLRLSCWTYRRGAPGRLNKIDVERVERWSVDQIRYNTTMDVVYADGGGPVHLADRALAAHTPATYPLDYFLDQGRAEIPSERIRAAQSVFFRLSERAKQLGFASWRQLPAHEWPDTFRYNISR</sequence>
<gene>
    <name evidence="1" type="ORF">BDV38DRAFT_278402</name>
</gene>
<dbReference type="AlphaFoldDB" id="A0A5N6T7Q7"/>
<protein>
    <submittedName>
        <fullName evidence="1">Uncharacterized protein</fullName>
    </submittedName>
</protein>
<dbReference type="Proteomes" id="UP000325672">
    <property type="component" value="Unassembled WGS sequence"/>
</dbReference>
<dbReference type="RefSeq" id="XP_031918292.1">
    <property type="nucleotide sequence ID" value="XM_032058706.1"/>
</dbReference>
<evidence type="ECO:0000313" key="1">
    <source>
        <dbReference type="EMBL" id="KAE8142229.1"/>
    </source>
</evidence>
<dbReference type="EMBL" id="ML743555">
    <property type="protein sequence ID" value="KAE8142229.1"/>
    <property type="molecule type" value="Genomic_DNA"/>
</dbReference>
<evidence type="ECO:0000313" key="2">
    <source>
        <dbReference type="Proteomes" id="UP000325672"/>
    </source>
</evidence>
<organism evidence="1 2">
    <name type="scientific">Aspergillus pseudotamarii</name>
    <dbReference type="NCBI Taxonomy" id="132259"/>
    <lineage>
        <taxon>Eukaryota</taxon>
        <taxon>Fungi</taxon>
        <taxon>Dikarya</taxon>
        <taxon>Ascomycota</taxon>
        <taxon>Pezizomycotina</taxon>
        <taxon>Eurotiomycetes</taxon>
        <taxon>Eurotiomycetidae</taxon>
        <taxon>Eurotiales</taxon>
        <taxon>Aspergillaceae</taxon>
        <taxon>Aspergillus</taxon>
        <taxon>Aspergillus subgen. Circumdati</taxon>
    </lineage>
</organism>
<dbReference type="OrthoDB" id="5409522at2759"/>
<keyword evidence="2" id="KW-1185">Reference proteome</keyword>